<dbReference type="EMBL" id="VRMN01000004">
    <property type="protein sequence ID" value="KAA8494685.1"/>
    <property type="molecule type" value="Genomic_DNA"/>
</dbReference>
<reference evidence="3" key="1">
    <citation type="journal article" date="2019" name="Nat. Commun.">
        <title>Expansion of phycobilisome linker gene families in mesophilic red algae.</title>
        <authorList>
            <person name="Lee J."/>
            <person name="Kim D."/>
            <person name="Bhattacharya D."/>
            <person name="Yoon H.S."/>
        </authorList>
    </citation>
    <scope>NUCLEOTIDE SEQUENCE [LARGE SCALE GENOMIC DNA]</scope>
    <source>
        <strain evidence="3">CCMP 1328</strain>
    </source>
</reference>
<feature type="compositionally biased region" description="Low complexity" evidence="1">
    <location>
        <begin position="2768"/>
        <end position="2785"/>
    </location>
</feature>
<feature type="compositionally biased region" description="Polar residues" evidence="1">
    <location>
        <begin position="8"/>
        <end position="17"/>
    </location>
</feature>
<feature type="region of interest" description="Disordered" evidence="1">
    <location>
        <begin position="1640"/>
        <end position="1724"/>
    </location>
</feature>
<gene>
    <name evidence="2" type="ORF">FVE85_2926</name>
</gene>
<feature type="region of interest" description="Disordered" evidence="1">
    <location>
        <begin position="289"/>
        <end position="323"/>
    </location>
</feature>
<organism evidence="2 3">
    <name type="scientific">Porphyridium purpureum</name>
    <name type="common">Red alga</name>
    <name type="synonym">Porphyridium cruentum</name>
    <dbReference type="NCBI Taxonomy" id="35688"/>
    <lineage>
        <taxon>Eukaryota</taxon>
        <taxon>Rhodophyta</taxon>
        <taxon>Bangiophyceae</taxon>
        <taxon>Porphyridiales</taxon>
        <taxon>Porphyridiaceae</taxon>
        <taxon>Porphyridium</taxon>
    </lineage>
</organism>
<feature type="region of interest" description="Disordered" evidence="1">
    <location>
        <begin position="2592"/>
        <end position="2621"/>
    </location>
</feature>
<feature type="compositionally biased region" description="Basic and acidic residues" evidence="1">
    <location>
        <begin position="101"/>
        <end position="113"/>
    </location>
</feature>
<feature type="compositionally biased region" description="Polar residues" evidence="1">
    <location>
        <begin position="2592"/>
        <end position="2601"/>
    </location>
</feature>
<protein>
    <submittedName>
        <fullName evidence="2">Uncharacterized protein</fullName>
    </submittedName>
</protein>
<feature type="compositionally biased region" description="Low complexity" evidence="1">
    <location>
        <begin position="3237"/>
        <end position="3247"/>
    </location>
</feature>
<feature type="compositionally biased region" description="Acidic residues" evidence="1">
    <location>
        <begin position="230"/>
        <end position="240"/>
    </location>
</feature>
<sequence length="3987" mass="437267">MAGDSRSRALSTGSDDQSFFSMRSSMGSRRRSIGTPRAQQQDSQHSTAPVHQPVVHTSQTGLGPPSEMQSDAHSPLFRVHSPRREWKMMRSLQSSQKRSMPHADESMNHREQGARQQSVPQAQGSPRKGGSKGFTNLIPKSSFGWTSREKQSHQHQTTSPGVGAAEASFASRGGLLDRSGRGNVHAASVAPLEAALDSSDSENEILPFGPARSLSPPGAGLARMRSTETTSDEDNDDDEFLDSYRDAQNETQVIGVLADPDAVKEEWGDDFVLESDTLLDGNALSVTHAPSSTTGHAGSASLPLARQSGKRHDVTSLSATTSTSSLEALIHPVSKSLASSDPHSTDSLQDVARKILECLKSSKPSESLPSPRSSQLDKISLAPTDQDESRLSSLPFSHPVQEAAPEEAYSVRESSSVSPEDAATRNFGLVRAFSDIGDEVKRFVSMTLTRGSTALTGAHLGNDSSARIAHGALDTALIGPEPYGDARVFESLDIAAAGIGLDMFGDMAVESLCSFVSKHRIRLVSPSEFCSPAVYGHACSVHKPFLLEALANHATTAGESTRSEQDWNAERTFSNLIENECVERTHFLCELEHDDSIQCSSLDNMLTIFSWEICAARNLVLRDKCPRAARSTETGMSAAVSAFGHGRGLAAAHLLSESLTLKQSGLVDKARVVMVRALLEIAPSVPCLGVTDVSTKGESKAQCVFQPIERELMSRIDYKDVLTAVMLLWEFGLLERESSTDRVSQAVLYWRVGLALCSECWPQSSLERSRDARSTICQLDVEAHKIWSVALSRESEFQTRKDDTFVWPKFWSLNFSLALISTVMDAGQGEGAGLGSSLGMSPIPSPSPSRDAASVPLQFETAFKLGVSALHLIFGNLMIGMTEYGSDAAVSVSHVAPYPISKTIALLSKMTEAALQVGALHFGTRCSRWLFELGTALLNAPLQIAAAKTMDMFAAVMVLQRGLPSEESCSHSPVMLVERLRAARIRMSRGRDMNDAGNDEDDEDEDWDAEIEGELNVRISRYVDDLNLDFSFAAENTTGGSHELLSKTMGTRAMTGTDALVQNVGVLKLRPLEFESRAAIRRRLQNKKSRSLGGGVIQGTQTGGDVKQTLVSGFMIRDTFSASAFSHMLNTFVLSRGDRHTAGISDRSAMRHSRAEVHAERIMHGGAGLSSSSGAHDEARAVPEESVVDDSPKLRNQIQSVRPKDILSEFLEKSKSVSRPSLEWSALLLDTIHRIVYVPKVSDLELSQMETIMLSFFETTKRYARTVPILDENSLRNRQLLLAMSTLILWVARGFALRDARQYPAFRHMTDLHAQCCSSYVYARWLESVLISTTPSKSSHRISLDTTGPRDFRVCLEPECSVRDRSDSRVGFKSPARRRAERISICWEDTFQLVHVLNLLECEFSVGQSACKPIKWDFYFVDRIVSSLTSLSVIPRTATGDLVSPRAAPSSFAARAIHAENEKRNSIRESLLQISHAEQSTFVRLIHACAYARINLERFIAECKGEVDDFSGGPQLAQHADTFAEYMKRMHDEEQRRCGMRLSQETSMFEDFWAGLRRPVAGLDQTVTETPVWNALSGLPVIHQPLGVYTLILTTLYLASVNVDPSWLKTMDLEKAEIDFIDGKKKELFGRVKDHLETNLQSRHWPDRNRSTNPSAVTGSTFAGSPDDSSTISRKPSRSRWDRTSSFGRSFDAGNENGNKNANEDDMSGPALSGSLGSAPSASFSSSNEDALASFLPNLFSRKKSKRSKKLDDADPQRDLSGPAAVADGVAQAGMHMISPPRAGSTGDRAFRAEYDEVRRTLGWFETVLDEVAERDMFVIKQVISEIDFSAIIFQLGKLYPYISGGHLPHARVAIALAHYELNVLKRYAMAEKMLFDAVLIQMWLNGAFSEANYFSKSPYVDNPLLKKSIMTANHTLEGTPTILRLFGEVALENGKYEHAMAALSASLSRYEALTNRNDEYLEQLLHLVWIANSKSDWRRALLMLSTIAKHAKPKEGKRNSFMQYCFAVFSTCVNAGCFLAAETPVMALRSLLLEESKGTAGLNFPQVSVGSSASPGDSAFDASAAIPMKGYGLYFDLHGKGKKMTSLTGSGPSDVGVNVEDAERSGSNGESETYSVDRTLVDLFEAHLMLKSGKLFDCQKLLRHLLEHKLPYGLRLRALESYARVAYAMGQFHCCTDLCEEVQKESLTLRSFYANRSQNNYDTDGRYLDRKGVAFGNRATSGFGAMENGMDGRTGNDDAERRLSMDAFKQLQNTLIELRKRKSQLSQFFGGTASFSGPVRRHRQSQARMSTSETSPGNSTSASFSASFFLRSDDDDDDDDDDDGDDGNASNEGSLKRSTSMSAFNFSRWNSRSSKGPRSHRESGTFRRHASRALSEKSNEGATAVGPTRTVSSRSSFDLDGEQHHSHQDACHVDGVGDGAEIADSLMDEGGAAALESLLIPEIEFLRIKSLIKSEKYCPAAQALSDFVECLDESNLQYQARCSFLRGRILFELSRSSNPQSSFRGGGTCIHGVSDCPFTLHSEKESESPVDNVGFLVARSLRAFEEAERLYNTVGDEAHARKARSYWLKMALDWLFSQCVLRLRVPSANFGATESGSAQQESRRGGLAVNGKDHYDQGQTTGQKKAGVFAGSGHFTDGNDHNYREPLGPGHAGEEFMSLEEARVLVDSASRIRRVGLDLEYDSHSAPSPSAARDPFRIDLAVLDSTCVQLLNWYSVTDCDPLNVIDALTSMSEFRFLKSLEQERMQAKADQADRAASCVQKGYDPNVSHSQSPSQVESVESSVPRGQNLSTSSRGGKKSRENKHSVTTPTKRAPTQAWKEWLLIAWDHFKRMYVKLPSLRVLIVPCAPLGKLQRLKRLLGRMVRLLLFDQYATDGGPNGKSMEVHLQALEVYTTLQVDLWRRMNLAQEFDRNPSLHVAAGDDDLRDMLNLLASRNRAASSNSASHPDYGASRVGWLHRIRVAVSGDYEMAHGLNIPVESDRAPRKQPSGGAGAVVNFIGQESIELTKTGFRMLVLDSQKVLTSNIRTHLALLMADNPIEFNIVLRRSRDSDDSGARRKEDTFGATAMSLMTDPRTGLGFLLARLREHEKESEEDRVVEKAFMPLEHVVWSYVARLKVERERFAWGQLSLEEFRQRSNAIVSLWARSVGEALSSDLLIPRIQALHEEEQRQHHAELGKSASGGRADESSGASRGDAHAPTPFVSQEPTASSVCLPIWVSDGGADDQAKKRHSGGGKKSISISASRPSSAREKDERHSAGMYSPVEADAHVQEIDTNIAEIRGEAAKYSRSWYVPKKVREQLVFVVHAEGMLGYFAVHLGGCFRKFAFSGKNTVLRPHELIAVYTQGNKAKPAMNLDANNNVIGVTAPAKVVLPAPSSAAAAASSNSSYDDTFAFRKLQRAELEYLYSLVNENGIHRRVLQRGGASAAAFELDLNLDVFLANPYDEDEQDELSFEKKGGDLEKGRISLVAQPQSTTDAGWPDAGGEMLDGDVRMVSRMSSKHSDLTSMAQTAEKPSSRASNLRKTVSIGASRNVSTAPKSAGVPLSGAVDRLESRIKILRMLGNHFLMVPRNLQQMRKIGEEAVAGSNLPRKEASAAYKSDRMYFVIDAGLHALPWELLVNHTVIRSLTLEDACRAKRVDMSTAPQASGDASITRKNTTINLAGSKLNETPQARSYSKHSGGAHRDHVQVQSTVALRRDADVFGIICFGEAPRDDYESDMRLELLAEHSIANVSGEEPVDLTRKLGTYGSAFSFYPYSQQSQQRHIGPVTSPLFLSRREKREPKSLGVTLRDGKGAISGMFAFVRKSPGGAGIGGGGGGGMSLSDGMPGLRKAIKSKYDAGVSYVGKLAEVGRLGTHHAVVHRLAVSGLDVATCSQLTEAINSRGSLVRDFRSFVILFTFADLLELSPSVFDLLKREYMGSVVLVFAPASQVAIVSKILQDWEMIENVGAEFVKHGTLKRAVRTMVTDLSKICRDKLIPAAFFLGDDV</sequence>
<feature type="compositionally biased region" description="Acidic residues" evidence="1">
    <location>
        <begin position="2314"/>
        <end position="2327"/>
    </location>
</feature>
<feature type="compositionally biased region" description="Low complexity" evidence="1">
    <location>
        <begin position="1692"/>
        <end position="1701"/>
    </location>
</feature>
<feature type="compositionally biased region" description="Basic and acidic residues" evidence="1">
    <location>
        <begin position="3248"/>
        <end position="3257"/>
    </location>
</feature>
<accession>A0A5J4YTX3</accession>
<evidence type="ECO:0000313" key="3">
    <source>
        <dbReference type="Proteomes" id="UP000324585"/>
    </source>
</evidence>
<feature type="compositionally biased region" description="Polar residues" evidence="1">
    <location>
        <begin position="1651"/>
        <end position="1674"/>
    </location>
</feature>
<feature type="compositionally biased region" description="Low complexity" evidence="1">
    <location>
        <begin position="2300"/>
        <end position="2310"/>
    </location>
</feature>
<keyword evidence="3" id="KW-1185">Reference proteome</keyword>
<feature type="compositionally biased region" description="Polar residues" evidence="1">
    <location>
        <begin position="2329"/>
        <end position="2357"/>
    </location>
</feature>
<feature type="region of interest" description="Disordered" evidence="1">
    <location>
        <begin position="2270"/>
        <end position="2415"/>
    </location>
</feature>
<feature type="region of interest" description="Disordered" evidence="1">
    <location>
        <begin position="3168"/>
        <end position="3207"/>
    </location>
</feature>
<feature type="region of interest" description="Disordered" evidence="1">
    <location>
        <begin position="3498"/>
        <end position="3523"/>
    </location>
</feature>
<feature type="region of interest" description="Disordered" evidence="1">
    <location>
        <begin position="195"/>
        <end position="240"/>
    </location>
</feature>
<dbReference type="Proteomes" id="UP000324585">
    <property type="component" value="Unassembled WGS sequence"/>
</dbReference>
<comment type="caution">
    <text evidence="2">The sequence shown here is derived from an EMBL/GenBank/DDBJ whole genome shotgun (WGS) entry which is preliminary data.</text>
</comment>
<feature type="region of interest" description="Disordered" evidence="1">
    <location>
        <begin position="2088"/>
        <end position="2112"/>
    </location>
</feature>
<feature type="compositionally biased region" description="Polar residues" evidence="1">
    <location>
        <begin position="114"/>
        <end position="124"/>
    </location>
</feature>
<feature type="region of interest" description="Disordered" evidence="1">
    <location>
        <begin position="1"/>
        <end position="170"/>
    </location>
</feature>
<feature type="region of interest" description="Disordered" evidence="1">
    <location>
        <begin position="3224"/>
        <end position="3266"/>
    </location>
</feature>
<name>A0A5J4YTX3_PORPP</name>
<feature type="region of interest" description="Disordered" evidence="1">
    <location>
        <begin position="1167"/>
        <end position="1191"/>
    </location>
</feature>
<evidence type="ECO:0000256" key="1">
    <source>
        <dbReference type="SAM" id="MobiDB-lite"/>
    </source>
</evidence>
<feature type="compositionally biased region" description="Polar residues" evidence="1">
    <location>
        <begin position="2287"/>
        <end position="2299"/>
    </location>
</feature>
<proteinExistence type="predicted"/>
<feature type="compositionally biased region" description="Low complexity" evidence="1">
    <location>
        <begin position="18"/>
        <end position="27"/>
    </location>
</feature>
<feature type="compositionally biased region" description="Basic and acidic residues" evidence="1">
    <location>
        <begin position="2402"/>
        <end position="2413"/>
    </location>
</feature>
<evidence type="ECO:0000313" key="2">
    <source>
        <dbReference type="EMBL" id="KAA8494685.1"/>
    </source>
</evidence>
<feature type="compositionally biased region" description="Low complexity" evidence="1">
    <location>
        <begin position="1708"/>
        <end position="1724"/>
    </location>
</feature>
<feature type="compositionally biased region" description="Polar residues" evidence="1">
    <location>
        <begin position="2786"/>
        <end position="2795"/>
    </location>
</feature>
<feature type="compositionally biased region" description="Polar residues" evidence="1">
    <location>
        <begin position="37"/>
        <end position="72"/>
    </location>
</feature>
<feature type="compositionally biased region" description="Polar residues" evidence="1">
    <location>
        <begin position="3504"/>
        <end position="3523"/>
    </location>
</feature>
<feature type="region of interest" description="Disordered" evidence="1">
    <location>
        <begin position="2763"/>
        <end position="2813"/>
    </location>
</feature>